<keyword evidence="1" id="KW-1133">Transmembrane helix</keyword>
<gene>
    <name evidence="2" type="ORF">COS53_00410</name>
</gene>
<reference evidence="3" key="1">
    <citation type="submission" date="2017-09" db="EMBL/GenBank/DDBJ databases">
        <title>Depth-based differentiation of microbial function through sediment-hosted aquifers and enrichment of novel symbionts in the deep terrestrial subsurface.</title>
        <authorList>
            <person name="Probst A.J."/>
            <person name="Ladd B."/>
            <person name="Jarett J.K."/>
            <person name="Geller-Mcgrath D.E."/>
            <person name="Sieber C.M.K."/>
            <person name="Emerson J.B."/>
            <person name="Anantharaman K."/>
            <person name="Thomas B.C."/>
            <person name="Malmstrom R."/>
            <person name="Stieglmeier M."/>
            <person name="Klingl A."/>
            <person name="Woyke T."/>
            <person name="Ryan C.M."/>
            <person name="Banfield J.F."/>
        </authorList>
    </citation>
    <scope>NUCLEOTIDE SEQUENCE [LARGE SCALE GENOMIC DNA]</scope>
</reference>
<feature type="transmembrane region" description="Helical" evidence="1">
    <location>
        <begin position="56"/>
        <end position="77"/>
    </location>
</feature>
<name>A0A2M7BQP3_9BACT</name>
<feature type="transmembrane region" description="Helical" evidence="1">
    <location>
        <begin position="6"/>
        <end position="23"/>
    </location>
</feature>
<keyword evidence="1" id="KW-0812">Transmembrane</keyword>
<dbReference type="EMBL" id="PEVB01000014">
    <property type="protein sequence ID" value="PIV07813.1"/>
    <property type="molecule type" value="Genomic_DNA"/>
</dbReference>
<evidence type="ECO:0000313" key="2">
    <source>
        <dbReference type="EMBL" id="PIV07813.1"/>
    </source>
</evidence>
<dbReference type="AlphaFoldDB" id="A0A2M7BQP3"/>
<comment type="caution">
    <text evidence="2">The sequence shown here is derived from an EMBL/GenBank/DDBJ whole genome shotgun (WGS) entry which is preliminary data.</text>
</comment>
<sequence length="118" mass="13933">MNNNILKKIVIFISSILIFKFTVENILGGQRFPFLFISNIGDPGFCLTCRHFSGSFYLTSFFTINCLYYFINLFVILNNKIKASVLLFIILIIASIFTYFLNENFYRYINTNDYWLLK</sequence>
<proteinExistence type="predicted"/>
<dbReference type="Proteomes" id="UP000229191">
    <property type="component" value="Unassembled WGS sequence"/>
</dbReference>
<organism evidence="2 3">
    <name type="scientific">Candidatus Shapirobacteria bacterium CG03_land_8_20_14_0_80_35_14</name>
    <dbReference type="NCBI Taxonomy" id="1974878"/>
    <lineage>
        <taxon>Bacteria</taxon>
        <taxon>Candidatus Shapironibacteriota</taxon>
    </lineage>
</organism>
<evidence type="ECO:0000256" key="1">
    <source>
        <dbReference type="SAM" id="Phobius"/>
    </source>
</evidence>
<evidence type="ECO:0000313" key="3">
    <source>
        <dbReference type="Proteomes" id="UP000229191"/>
    </source>
</evidence>
<accession>A0A2M7BQP3</accession>
<feature type="transmembrane region" description="Helical" evidence="1">
    <location>
        <begin position="83"/>
        <end position="101"/>
    </location>
</feature>
<protein>
    <submittedName>
        <fullName evidence="2">Uncharacterized protein</fullName>
    </submittedName>
</protein>
<keyword evidence="1" id="KW-0472">Membrane</keyword>